<comment type="caution">
    <text evidence="5">The sequence shown here is derived from an EMBL/GenBank/DDBJ whole genome shotgun (WGS) entry which is preliminary data.</text>
</comment>
<dbReference type="PRINTS" id="PR00081">
    <property type="entry name" value="GDHRDH"/>
</dbReference>
<dbReference type="PROSITE" id="PS00061">
    <property type="entry name" value="ADH_SHORT"/>
    <property type="match status" value="1"/>
</dbReference>
<organism evidence="5 6">
    <name type="scientific">Basidiobolus ranarum</name>
    <dbReference type="NCBI Taxonomy" id="34480"/>
    <lineage>
        <taxon>Eukaryota</taxon>
        <taxon>Fungi</taxon>
        <taxon>Fungi incertae sedis</taxon>
        <taxon>Zoopagomycota</taxon>
        <taxon>Entomophthoromycotina</taxon>
        <taxon>Basidiobolomycetes</taxon>
        <taxon>Basidiobolales</taxon>
        <taxon>Basidiobolaceae</taxon>
        <taxon>Basidiobolus</taxon>
    </lineage>
</organism>
<comment type="similarity">
    <text evidence="1 4">Belongs to the short-chain dehydrogenases/reductases (SDR) family.</text>
</comment>
<accession>A0ABR2X2B8</accession>
<dbReference type="InterPro" id="IPR002347">
    <property type="entry name" value="SDR_fam"/>
</dbReference>
<dbReference type="PANTHER" id="PTHR24322:SF736">
    <property type="entry name" value="RETINOL DEHYDROGENASE 10"/>
    <property type="match status" value="1"/>
</dbReference>
<dbReference type="SUPFAM" id="SSF51735">
    <property type="entry name" value="NAD(P)-binding Rossmann-fold domains"/>
    <property type="match status" value="1"/>
</dbReference>
<name>A0ABR2X2B8_9FUNG</name>
<dbReference type="PANTHER" id="PTHR24322">
    <property type="entry name" value="PKSB"/>
    <property type="match status" value="1"/>
</dbReference>
<dbReference type="InterPro" id="IPR036291">
    <property type="entry name" value="NAD(P)-bd_dom_sf"/>
</dbReference>
<keyword evidence="3" id="KW-0560">Oxidoreductase</keyword>
<protein>
    <submittedName>
        <fullName evidence="5">Uncharacterized protein</fullName>
    </submittedName>
</protein>
<keyword evidence="2" id="KW-0521">NADP</keyword>
<evidence type="ECO:0000313" key="6">
    <source>
        <dbReference type="Proteomes" id="UP001479436"/>
    </source>
</evidence>
<evidence type="ECO:0000256" key="1">
    <source>
        <dbReference type="ARBA" id="ARBA00006484"/>
    </source>
</evidence>
<evidence type="ECO:0000256" key="4">
    <source>
        <dbReference type="RuleBase" id="RU000363"/>
    </source>
</evidence>
<proteinExistence type="inferred from homology"/>
<evidence type="ECO:0000313" key="5">
    <source>
        <dbReference type="EMBL" id="KAK9767812.1"/>
    </source>
</evidence>
<evidence type="ECO:0000256" key="3">
    <source>
        <dbReference type="ARBA" id="ARBA00023002"/>
    </source>
</evidence>
<dbReference type="Gene3D" id="3.40.50.720">
    <property type="entry name" value="NAD(P)-binding Rossmann-like Domain"/>
    <property type="match status" value="1"/>
</dbReference>
<dbReference type="EMBL" id="JASJQH010000053">
    <property type="protein sequence ID" value="KAK9767812.1"/>
    <property type="molecule type" value="Genomic_DNA"/>
</dbReference>
<dbReference type="Pfam" id="PF00106">
    <property type="entry name" value="adh_short"/>
    <property type="match status" value="1"/>
</dbReference>
<reference evidence="5 6" key="1">
    <citation type="submission" date="2023-04" db="EMBL/GenBank/DDBJ databases">
        <title>Genome of Basidiobolus ranarum AG-B5.</title>
        <authorList>
            <person name="Stajich J.E."/>
            <person name="Carter-House D."/>
            <person name="Gryganskyi A."/>
        </authorList>
    </citation>
    <scope>NUCLEOTIDE SEQUENCE [LARGE SCALE GENOMIC DNA]</scope>
    <source>
        <strain evidence="5 6">AG-B5</strain>
    </source>
</reference>
<dbReference type="Proteomes" id="UP001479436">
    <property type="component" value="Unassembled WGS sequence"/>
</dbReference>
<evidence type="ECO:0000256" key="2">
    <source>
        <dbReference type="ARBA" id="ARBA00022857"/>
    </source>
</evidence>
<dbReference type="PRINTS" id="PR00080">
    <property type="entry name" value="SDRFAMILY"/>
</dbReference>
<dbReference type="InterPro" id="IPR020904">
    <property type="entry name" value="Sc_DH/Rdtase_CS"/>
</dbReference>
<gene>
    <name evidence="5" type="ORF">K7432_002094</name>
</gene>
<sequence length="315" mass="34618">MTTNSALLTPVITLLSIIWLTLFVLPVSLVTLGVELSDRLRALVFQRKASPAVFRNILITGAATGIGRELANAYAALETTDSLGLVDINEPGIEKTAQELRTLFPKVQVVTYVADVSDPEAMQRLIQDFDSRKMDLVIANAGVLIAPRDGVSQLTEHPDWGNDVRKTMQVNLLGVVNTVAPAVTQFKTRKSGHVVVTCSISAFYGTPVLASYSASKAAVFRFIRDLGSQLRKDGIYTTCVCPGFIDTALIQIDMYKSDKIPFLLSANQATQMMVEGIACREETIAFPFPSHLFCWLFNCTPPLVMNRIQRYLANK</sequence>
<keyword evidence="6" id="KW-1185">Reference proteome</keyword>